<dbReference type="EMBL" id="JBEUOH010000009">
    <property type="protein sequence ID" value="KAL0882919.1"/>
    <property type="molecule type" value="Genomic_DNA"/>
</dbReference>
<name>A0ABR3I2E9_LOXSC</name>
<reference evidence="2 3" key="1">
    <citation type="submission" date="2024-06" db="EMBL/GenBank/DDBJ databases">
        <title>A chromosome-level genome assembly of beet webworm, Loxostege sticticalis.</title>
        <authorList>
            <person name="Zhang Y."/>
        </authorList>
    </citation>
    <scope>NUCLEOTIDE SEQUENCE [LARGE SCALE GENOMIC DNA]</scope>
    <source>
        <strain evidence="2">AQ026</strain>
        <tissue evidence="2">Whole body</tissue>
    </source>
</reference>
<evidence type="ECO:0000313" key="3">
    <source>
        <dbReference type="Proteomes" id="UP001549920"/>
    </source>
</evidence>
<evidence type="ECO:0000259" key="1">
    <source>
        <dbReference type="PROSITE" id="PS50878"/>
    </source>
</evidence>
<dbReference type="Proteomes" id="UP001549920">
    <property type="component" value="Unassembled WGS sequence"/>
</dbReference>
<organism evidence="2 3">
    <name type="scientific">Loxostege sticticalis</name>
    <name type="common">Beet webworm moth</name>
    <dbReference type="NCBI Taxonomy" id="481309"/>
    <lineage>
        <taxon>Eukaryota</taxon>
        <taxon>Metazoa</taxon>
        <taxon>Ecdysozoa</taxon>
        <taxon>Arthropoda</taxon>
        <taxon>Hexapoda</taxon>
        <taxon>Insecta</taxon>
        <taxon>Pterygota</taxon>
        <taxon>Neoptera</taxon>
        <taxon>Endopterygota</taxon>
        <taxon>Lepidoptera</taxon>
        <taxon>Glossata</taxon>
        <taxon>Ditrysia</taxon>
        <taxon>Pyraloidea</taxon>
        <taxon>Crambidae</taxon>
        <taxon>Pyraustinae</taxon>
        <taxon>Loxostege</taxon>
    </lineage>
</organism>
<sequence>MDNFLNIYSSQLEKRKRSLVFGDFNIDLLKKDKYITDYVVEVKESGYEILNKINPDYCTRETSKTKTIIDHISTNINNHTFSLSIIESSLSDHKHLYLEVGKEAPRRNSKINYTAIDYDTLYNNVLKTIDKIEDDYSSLENCIILNINNSKIRKRKTLNPPQKDWINKNIIDAINTRNYLWKEMKRNKNDEELKKLFRKERDKVQVMIKTCKENYYQKLFQDTQKQPKKMWEVINTLAANKIKNSPAPPKLVSDSKLVTDGTKVCDLFNLFFSSVGADLSNKIPQKYHSDTGNILMYEHNHSHDILLKELKPCTVEEVIKIIDNLDINASTGLDGISTKAIKCIKNLIVEKLVHSVNKCFRLGVFPDSLKAAKVSPIYKSGSKTDPSNYRPISVLPVLSKIFERLLYNRLNDYLTEKKFLIEEQYGFCSQSSTLTAAVDLITKIKTNIDEKKIALGIFIDLKKAFDTVSHEKLLLKLHNIGIDDTALKMFKSYLQNRCQVVKINDSVSSSQQITFGIPQGSILGPLLFLIYVNNISKIGLTGNVTLYADDTCIFYFGQSIQEITAQAQKDLNVLNEWLLHNLLTINTSKTSFMILSAKNKVIPDFAPLTINDVPIKRSSREKYLGLYIDDFFFFFFFFFIRNGLTLELYLCLKAKISSTVERACPEEAYLHAP</sequence>
<evidence type="ECO:0000313" key="2">
    <source>
        <dbReference type="EMBL" id="KAL0882919.1"/>
    </source>
</evidence>
<dbReference type="InterPro" id="IPR043502">
    <property type="entry name" value="DNA/RNA_pol_sf"/>
</dbReference>
<gene>
    <name evidence="2" type="ORF">ABMA27_016425</name>
</gene>
<feature type="domain" description="Reverse transcriptase" evidence="1">
    <location>
        <begin position="358"/>
        <end position="628"/>
    </location>
</feature>
<dbReference type="PANTHER" id="PTHR19446">
    <property type="entry name" value="REVERSE TRANSCRIPTASES"/>
    <property type="match status" value="1"/>
</dbReference>
<dbReference type="CDD" id="cd01650">
    <property type="entry name" value="RT_nLTR_like"/>
    <property type="match status" value="1"/>
</dbReference>
<protein>
    <recommendedName>
        <fullName evidence="1">Reverse transcriptase domain-containing protein</fullName>
    </recommendedName>
</protein>
<comment type="caution">
    <text evidence="2">The sequence shown here is derived from an EMBL/GenBank/DDBJ whole genome shotgun (WGS) entry which is preliminary data.</text>
</comment>
<dbReference type="InterPro" id="IPR000477">
    <property type="entry name" value="RT_dom"/>
</dbReference>
<dbReference type="SUPFAM" id="SSF56672">
    <property type="entry name" value="DNA/RNA polymerases"/>
    <property type="match status" value="1"/>
</dbReference>
<dbReference type="Pfam" id="PF00078">
    <property type="entry name" value="RVT_1"/>
    <property type="match status" value="1"/>
</dbReference>
<keyword evidence="3" id="KW-1185">Reference proteome</keyword>
<accession>A0ABR3I2E9</accession>
<dbReference type="PROSITE" id="PS50878">
    <property type="entry name" value="RT_POL"/>
    <property type="match status" value="1"/>
</dbReference>
<proteinExistence type="predicted"/>